<dbReference type="Gene3D" id="3.30.70.270">
    <property type="match status" value="1"/>
</dbReference>
<name>A0ABW5XHL2_9MICO</name>
<feature type="domain" description="GGDEF" evidence="2">
    <location>
        <begin position="166"/>
        <end position="285"/>
    </location>
</feature>
<feature type="transmembrane region" description="Helical" evidence="1">
    <location>
        <begin position="56"/>
        <end position="74"/>
    </location>
</feature>
<comment type="caution">
    <text evidence="3">The sequence shown here is derived from an EMBL/GenBank/DDBJ whole genome shotgun (WGS) entry which is preliminary data.</text>
</comment>
<dbReference type="SMART" id="SM00267">
    <property type="entry name" value="GGDEF"/>
    <property type="match status" value="1"/>
</dbReference>
<dbReference type="GO" id="GO:0052621">
    <property type="term" value="F:diguanylate cyclase activity"/>
    <property type="evidence" value="ECO:0007669"/>
    <property type="project" value="UniProtKB-EC"/>
</dbReference>
<organism evidence="3 4">
    <name type="scientific">Populibacterium corticicola</name>
    <dbReference type="NCBI Taxonomy" id="1812826"/>
    <lineage>
        <taxon>Bacteria</taxon>
        <taxon>Bacillati</taxon>
        <taxon>Actinomycetota</taxon>
        <taxon>Actinomycetes</taxon>
        <taxon>Micrococcales</taxon>
        <taxon>Jonesiaceae</taxon>
        <taxon>Populibacterium</taxon>
    </lineage>
</organism>
<dbReference type="Proteomes" id="UP001597391">
    <property type="component" value="Unassembled WGS sequence"/>
</dbReference>
<feature type="transmembrane region" description="Helical" evidence="1">
    <location>
        <begin position="108"/>
        <end position="128"/>
    </location>
</feature>
<sequence>MTLGNVGVLLLMCMGFGLYAIIKGKNLSHKAGLLFVAAHGVLSAGVLGFTHDYLRAVAVLQEMPLIAIYLAWFYPRGTARKTMFVYASVIVFVSIIGPSGYLKGFSTWHEVVRLVVFLALSMELGYLWRRRVDSDNQIDMLTGVLTRGGLNVHAQREIARANRYDTPLSFVVVDLDDFKDVNDTSGHTMGDRVLTQVAEELRTSVRTTDLVFRVGGDEFVLLLPHTSLEQASQLVNRLRSQASHPWSWGATQLRPGDTVESMSIRADYSMYRDKKRRHNESQNGQ</sequence>
<keyword evidence="1" id="KW-0812">Transmembrane</keyword>
<evidence type="ECO:0000313" key="4">
    <source>
        <dbReference type="Proteomes" id="UP001597391"/>
    </source>
</evidence>
<evidence type="ECO:0000256" key="1">
    <source>
        <dbReference type="SAM" id="Phobius"/>
    </source>
</evidence>
<feature type="transmembrane region" description="Helical" evidence="1">
    <location>
        <begin position="6"/>
        <end position="22"/>
    </location>
</feature>
<dbReference type="Pfam" id="PF00990">
    <property type="entry name" value="GGDEF"/>
    <property type="match status" value="1"/>
</dbReference>
<dbReference type="SUPFAM" id="SSF55073">
    <property type="entry name" value="Nucleotide cyclase"/>
    <property type="match status" value="1"/>
</dbReference>
<feature type="transmembrane region" description="Helical" evidence="1">
    <location>
        <begin position="31"/>
        <end position="50"/>
    </location>
</feature>
<keyword evidence="1" id="KW-1133">Transmembrane helix</keyword>
<proteinExistence type="predicted"/>
<dbReference type="CDD" id="cd01949">
    <property type="entry name" value="GGDEF"/>
    <property type="match status" value="1"/>
</dbReference>
<dbReference type="InterPro" id="IPR000160">
    <property type="entry name" value="GGDEF_dom"/>
</dbReference>
<gene>
    <name evidence="3" type="ORF">ACFSYH_09115</name>
</gene>
<dbReference type="InterPro" id="IPR029787">
    <property type="entry name" value="Nucleotide_cyclase"/>
</dbReference>
<evidence type="ECO:0000313" key="3">
    <source>
        <dbReference type="EMBL" id="MFD2840730.1"/>
    </source>
</evidence>
<dbReference type="PANTHER" id="PTHR45138">
    <property type="entry name" value="REGULATORY COMPONENTS OF SENSORY TRANSDUCTION SYSTEM"/>
    <property type="match status" value="1"/>
</dbReference>
<feature type="transmembrane region" description="Helical" evidence="1">
    <location>
        <begin position="83"/>
        <end position="102"/>
    </location>
</feature>
<keyword evidence="3" id="KW-0548">Nucleotidyltransferase</keyword>
<keyword evidence="1" id="KW-0472">Membrane</keyword>
<dbReference type="PROSITE" id="PS50887">
    <property type="entry name" value="GGDEF"/>
    <property type="match status" value="1"/>
</dbReference>
<dbReference type="NCBIfam" id="TIGR00254">
    <property type="entry name" value="GGDEF"/>
    <property type="match status" value="1"/>
</dbReference>
<protein>
    <submittedName>
        <fullName evidence="3">GGDEF domain-containing protein</fullName>
        <ecNumber evidence="3">2.7.7.65</ecNumber>
    </submittedName>
</protein>
<accession>A0ABW5XHL2</accession>
<dbReference type="RefSeq" id="WP_377466607.1">
    <property type="nucleotide sequence ID" value="NZ_JBHUOP010000003.1"/>
</dbReference>
<dbReference type="EMBL" id="JBHUOP010000003">
    <property type="protein sequence ID" value="MFD2840730.1"/>
    <property type="molecule type" value="Genomic_DNA"/>
</dbReference>
<keyword evidence="4" id="KW-1185">Reference proteome</keyword>
<evidence type="ECO:0000259" key="2">
    <source>
        <dbReference type="PROSITE" id="PS50887"/>
    </source>
</evidence>
<keyword evidence="3" id="KW-0808">Transferase</keyword>
<dbReference type="EC" id="2.7.7.65" evidence="3"/>
<dbReference type="InterPro" id="IPR050469">
    <property type="entry name" value="Diguanylate_Cyclase"/>
</dbReference>
<reference evidence="4" key="1">
    <citation type="journal article" date="2019" name="Int. J. Syst. Evol. Microbiol.">
        <title>The Global Catalogue of Microorganisms (GCM) 10K type strain sequencing project: providing services to taxonomists for standard genome sequencing and annotation.</title>
        <authorList>
            <consortium name="The Broad Institute Genomics Platform"/>
            <consortium name="The Broad Institute Genome Sequencing Center for Infectious Disease"/>
            <person name="Wu L."/>
            <person name="Ma J."/>
        </authorList>
    </citation>
    <scope>NUCLEOTIDE SEQUENCE [LARGE SCALE GENOMIC DNA]</scope>
    <source>
        <strain evidence="4">KCTC 33576</strain>
    </source>
</reference>
<dbReference type="PANTHER" id="PTHR45138:SF9">
    <property type="entry name" value="DIGUANYLATE CYCLASE DGCM-RELATED"/>
    <property type="match status" value="1"/>
</dbReference>
<dbReference type="InterPro" id="IPR043128">
    <property type="entry name" value="Rev_trsase/Diguanyl_cyclase"/>
</dbReference>